<keyword evidence="3" id="KW-1185">Reference proteome</keyword>
<gene>
    <name evidence="2" type="ORF">GBA63_09460</name>
</gene>
<dbReference type="AlphaFoldDB" id="A0A6G8Q8Q1"/>
<dbReference type="EMBL" id="CP045119">
    <property type="protein sequence ID" value="QIN82850.1"/>
    <property type="molecule type" value="Genomic_DNA"/>
</dbReference>
<protein>
    <submittedName>
        <fullName evidence="2">Uncharacterized protein</fullName>
    </submittedName>
</protein>
<organism evidence="2 3">
    <name type="scientific">Rubrobacter tropicus</name>
    <dbReference type="NCBI Taxonomy" id="2653851"/>
    <lineage>
        <taxon>Bacteria</taxon>
        <taxon>Bacillati</taxon>
        <taxon>Actinomycetota</taxon>
        <taxon>Rubrobacteria</taxon>
        <taxon>Rubrobacterales</taxon>
        <taxon>Rubrobacteraceae</taxon>
        <taxon>Rubrobacter</taxon>
    </lineage>
</organism>
<name>A0A6G8Q8Q1_9ACTN</name>
<evidence type="ECO:0000313" key="2">
    <source>
        <dbReference type="EMBL" id="QIN82850.1"/>
    </source>
</evidence>
<dbReference type="Proteomes" id="UP000501452">
    <property type="component" value="Chromosome"/>
</dbReference>
<reference evidence="2 3" key="1">
    <citation type="submission" date="2019-10" db="EMBL/GenBank/DDBJ databases">
        <title>Rubrobacter sp nov SCSIO 52090 isolated from a deep-sea sediment in the South China Sea.</title>
        <authorList>
            <person name="Chen R.W."/>
        </authorList>
    </citation>
    <scope>NUCLEOTIDE SEQUENCE [LARGE SCALE GENOMIC DNA]</scope>
    <source>
        <strain evidence="2 3">SCSIO 52909</strain>
    </source>
</reference>
<dbReference type="KEGG" id="rub:GBA63_09460"/>
<evidence type="ECO:0000256" key="1">
    <source>
        <dbReference type="SAM" id="MobiDB-lite"/>
    </source>
</evidence>
<feature type="compositionally biased region" description="Basic and acidic residues" evidence="1">
    <location>
        <begin position="1"/>
        <end position="14"/>
    </location>
</feature>
<proteinExistence type="predicted"/>
<evidence type="ECO:0000313" key="3">
    <source>
        <dbReference type="Proteomes" id="UP000501452"/>
    </source>
</evidence>
<feature type="region of interest" description="Disordered" evidence="1">
    <location>
        <begin position="1"/>
        <end position="25"/>
    </location>
</feature>
<sequence length="77" mass="8839">MQDASREGADREWRGSPLDISDAGMDPKGVREIVIEFDNGDSDVITPRRRKVFESYELHMMSVYLDTVAHDARRNVK</sequence>
<accession>A0A6G8Q8Q1</accession>
<dbReference type="RefSeq" id="WP_166175574.1">
    <property type="nucleotide sequence ID" value="NZ_CP045119.1"/>
</dbReference>